<accession>A0ABR6CNU2</accession>
<feature type="domain" description="Phosphodiester glycosidase" evidence="1">
    <location>
        <begin position="233"/>
        <end position="395"/>
    </location>
</feature>
<evidence type="ECO:0000313" key="3">
    <source>
        <dbReference type="Proteomes" id="UP000626697"/>
    </source>
</evidence>
<comment type="caution">
    <text evidence="2">The sequence shown here is derived from an EMBL/GenBank/DDBJ whole genome shotgun (WGS) entry which is preliminary data.</text>
</comment>
<dbReference type="PANTHER" id="PTHR40446">
    <property type="entry name" value="N-ACETYLGLUCOSAMINE-1-PHOSPHODIESTER ALPHA-N-ACETYLGLUCOSAMINIDASE"/>
    <property type="match status" value="1"/>
</dbReference>
<keyword evidence="3" id="KW-1185">Reference proteome</keyword>
<dbReference type="RefSeq" id="WP_182502501.1">
    <property type="nucleotide sequence ID" value="NZ_JACJHX010000005.1"/>
</dbReference>
<sequence length="499" mass="54407">MRRYRNVCILFLLLTFTTLFVGVNYSYAKTAMLTPGAQIRYETTTVAKKKQAVHVLNLNLANPNITIEMGYNDPLNTWKNVPAFAKANTYDQHHVIGAVNASLFHMRDSKLPMYLLAQNKQIINLGSEREVEDTGFMSVPAAFGMDESGEAIIDRYSIQASFTYQGNTYPLSGFNRPRGEDESVLFTSSFRYPNTRTNSTGYEVIAENTSKDINKSIGFSESVTARIVGIRSYGEKSSALIPKDGFVISTQGMAVDQVRNMKIGDEIALTIDIDEKWQNAKFMLASGPLLVQEGKANLTIDTSTAKAKTRRARTAITVDDTGTRVYMVTVDNTKGNPGMTLKEFANYLVSLGAYQAINLDGGGSTTMAIRNPGSRYAGLINSPSDGRMRPVSTVLQAISTAPYGPPAKITVKKTKASTLKPGDSTDFVVTSVLDSYNNLLPIYKTGVKIVPDPSINQIGKMSGNKFIATQPGTGFVTVNYASVSVKVPVTVEAKSTKKK</sequence>
<dbReference type="EMBL" id="JACJHX010000005">
    <property type="protein sequence ID" value="MBA9026707.1"/>
    <property type="molecule type" value="Genomic_DNA"/>
</dbReference>
<protein>
    <submittedName>
        <fullName evidence="2">Uncharacterized protein YigE (DUF2233 family)</fullName>
    </submittedName>
</protein>
<dbReference type="Proteomes" id="UP000626697">
    <property type="component" value="Unassembled WGS sequence"/>
</dbReference>
<dbReference type="InterPro" id="IPR018711">
    <property type="entry name" value="NAGPA"/>
</dbReference>
<reference evidence="2 3" key="1">
    <citation type="submission" date="2020-08" db="EMBL/GenBank/DDBJ databases">
        <title>Genomic Encyclopedia of Type Strains, Phase IV (KMG-IV): sequencing the most valuable type-strain genomes for metagenomic binning, comparative biology and taxonomic classification.</title>
        <authorList>
            <person name="Goeker M."/>
        </authorList>
    </citation>
    <scope>NUCLEOTIDE SEQUENCE [LARGE SCALE GENOMIC DNA]</scope>
    <source>
        <strain evidence="2 3">DSM 105481</strain>
    </source>
</reference>
<dbReference type="Pfam" id="PF09992">
    <property type="entry name" value="NAGPA"/>
    <property type="match status" value="1"/>
</dbReference>
<evidence type="ECO:0000313" key="2">
    <source>
        <dbReference type="EMBL" id="MBA9026707.1"/>
    </source>
</evidence>
<gene>
    <name evidence="2" type="ORF">HNP81_001992</name>
</gene>
<dbReference type="PANTHER" id="PTHR40446:SF2">
    <property type="entry name" value="N-ACETYLGLUCOSAMINE-1-PHOSPHODIESTER ALPHA-N-ACETYLGLUCOSAMINIDASE"/>
    <property type="match status" value="1"/>
</dbReference>
<evidence type="ECO:0000259" key="1">
    <source>
        <dbReference type="Pfam" id="PF09992"/>
    </source>
</evidence>
<proteinExistence type="predicted"/>
<organism evidence="2 3">
    <name type="scientific">Peribacillus huizhouensis</name>
    <dbReference type="NCBI Taxonomy" id="1501239"/>
    <lineage>
        <taxon>Bacteria</taxon>
        <taxon>Bacillati</taxon>
        <taxon>Bacillota</taxon>
        <taxon>Bacilli</taxon>
        <taxon>Bacillales</taxon>
        <taxon>Bacillaceae</taxon>
        <taxon>Peribacillus</taxon>
    </lineage>
</organism>
<name>A0ABR6CNU2_9BACI</name>